<dbReference type="Proteomes" id="UP000247498">
    <property type="component" value="Unassembled WGS sequence"/>
</dbReference>
<comment type="caution">
    <text evidence="8">The sequence shown here is derived from an EMBL/GenBank/DDBJ whole genome shotgun (WGS) entry which is preliminary data.</text>
</comment>
<dbReference type="GO" id="GO:0000127">
    <property type="term" value="C:transcription factor TFIIIC complex"/>
    <property type="evidence" value="ECO:0007669"/>
    <property type="project" value="InterPro"/>
</dbReference>
<feature type="compositionally biased region" description="Low complexity" evidence="5">
    <location>
        <begin position="245"/>
        <end position="274"/>
    </location>
</feature>
<feature type="region of interest" description="Disordered" evidence="5">
    <location>
        <begin position="451"/>
        <end position="503"/>
    </location>
</feature>
<dbReference type="STRING" id="307507.A0A2V0P6G9"/>
<keyword evidence="9" id="KW-1185">Reference proteome</keyword>
<evidence type="ECO:0000259" key="6">
    <source>
        <dbReference type="Pfam" id="PF09734"/>
    </source>
</evidence>
<dbReference type="FunCoup" id="A0A2V0P6G9">
    <property type="interactions" value="1743"/>
</dbReference>
<evidence type="ECO:0000313" key="9">
    <source>
        <dbReference type="Proteomes" id="UP000247498"/>
    </source>
</evidence>
<dbReference type="AlphaFoldDB" id="A0A2V0P6G9"/>
<reference evidence="8 9" key="1">
    <citation type="journal article" date="2018" name="Sci. Rep.">
        <title>Raphidocelis subcapitata (=Pseudokirchneriella subcapitata) provides an insight into genome evolution and environmental adaptations in the Sphaeropleales.</title>
        <authorList>
            <person name="Suzuki S."/>
            <person name="Yamaguchi H."/>
            <person name="Nakajima N."/>
            <person name="Kawachi M."/>
        </authorList>
    </citation>
    <scope>NUCLEOTIDE SEQUENCE [LARGE SCALE GENOMIC DNA]</scope>
    <source>
        <strain evidence="8 9">NIES-35</strain>
    </source>
</reference>
<keyword evidence="4" id="KW-0539">Nucleus</keyword>
<evidence type="ECO:0000256" key="3">
    <source>
        <dbReference type="ARBA" id="ARBA00023163"/>
    </source>
</evidence>
<dbReference type="Pfam" id="PF09734">
    <property type="entry name" value="Tau95"/>
    <property type="match status" value="1"/>
</dbReference>
<dbReference type="PANTHER" id="PTHR13230:SF5">
    <property type="entry name" value="GENERAL TRANSCRIPTION FACTOR 3C POLYPEPTIDE 5"/>
    <property type="match status" value="1"/>
</dbReference>
<sequence length="609" mass="62980">MDWEGASGGGASGSGGTPDGAAADVDAVCVPAAAAAAIEFPGYIRNPDRALAALGGAPAPAAALDARAGVLKLWLRPEDPLSHPLFGERRRARALLLRVSRRRGDPGAPVQVGVAAAVRCAYRFTGLADYQYLPVDPRAGTRSFSGLPERNRPESAEVHKRPQPFLLVPPLFSRCDVPTQFAFSDAAADADGAGAGGDEEVRVISFYNPEVPLARRLRAPEAAATPDAAATPEAAPTPEAPPTPDAGEAEAGAGEAEAEAGGDSPGPRAAPSPAARRRAELFQELAARLQERPVWPGAKLLQGLQEGAAARDVRRAVAAMCYQFKTGPWKAQYIRCGYDPRTTRDSRQYQALSYRCPAEWHARVKQARAAGLELREPSFDEIHSFEAMPLERTTQIILADAAASDEATRQLLSIVAAPEAAGEASGWCSRQGLAQLAASVAARFERLLASGHEPRIAEPGGGGGGGGGREEGAAAARRAEPRRASDAARDGGRSPMEVDGAAGAAAEAARARAAAPGAGLVRTASEVERDAAAFLPEALLDGLVRDMEAAPGEVQAWLSEQQRRAEGDADGGGGGRRRQGGGGGGGGASQTEGSETDDASASDWSEGEL</sequence>
<evidence type="ECO:0000259" key="7">
    <source>
        <dbReference type="Pfam" id="PF17682"/>
    </source>
</evidence>
<feature type="region of interest" description="Disordered" evidence="5">
    <location>
        <begin position="221"/>
        <end position="276"/>
    </location>
</feature>
<feature type="domain" description="Transcription factor IIIC subunit 5 HTH" evidence="6">
    <location>
        <begin position="167"/>
        <end position="355"/>
    </location>
</feature>
<dbReference type="Pfam" id="PF17682">
    <property type="entry name" value="Tau95_N"/>
    <property type="match status" value="1"/>
</dbReference>
<dbReference type="PANTHER" id="PTHR13230">
    <property type="entry name" value="GENERAL TRANSCRIPTION FACTOR IIIC, POLYPEPTIDE 5"/>
    <property type="match status" value="1"/>
</dbReference>
<dbReference type="GO" id="GO:0005634">
    <property type="term" value="C:nucleus"/>
    <property type="evidence" value="ECO:0007669"/>
    <property type="project" value="UniProtKB-SubCell"/>
</dbReference>
<proteinExistence type="predicted"/>
<evidence type="ECO:0000313" key="8">
    <source>
        <dbReference type="EMBL" id="GBF94522.1"/>
    </source>
</evidence>
<name>A0A2V0P6G9_9CHLO</name>
<evidence type="ECO:0000256" key="4">
    <source>
        <dbReference type="ARBA" id="ARBA00023242"/>
    </source>
</evidence>
<accession>A0A2V0P6G9</accession>
<dbReference type="InterPro" id="IPR042536">
    <property type="entry name" value="TFIIIC_tauA_Sfc1"/>
</dbReference>
<feature type="compositionally biased region" description="Gly residues" evidence="5">
    <location>
        <begin position="570"/>
        <end position="588"/>
    </location>
</feature>
<feature type="domain" description="Transcription factor IIIC subunit Tfc1/Sfc1 triple barrel" evidence="7">
    <location>
        <begin position="37"/>
        <end position="133"/>
    </location>
</feature>
<keyword evidence="3" id="KW-0804">Transcription</keyword>
<dbReference type="InterPro" id="IPR040454">
    <property type="entry name" value="TF_IIIC_Tfc1/Sfc1"/>
</dbReference>
<protein>
    <recommendedName>
        <fullName evidence="10">Transcription factor IIIC subunit 5 HTH domain-containing protein</fullName>
    </recommendedName>
</protein>
<dbReference type="GO" id="GO:0001002">
    <property type="term" value="F:RNA polymerase III type 1 promoter sequence-specific DNA binding"/>
    <property type="evidence" value="ECO:0007669"/>
    <property type="project" value="TreeGrafter"/>
</dbReference>
<dbReference type="EMBL" id="BDRX01000052">
    <property type="protein sequence ID" value="GBF94522.1"/>
    <property type="molecule type" value="Genomic_DNA"/>
</dbReference>
<feature type="region of interest" description="Disordered" evidence="5">
    <location>
        <begin position="554"/>
        <end position="609"/>
    </location>
</feature>
<dbReference type="InterPro" id="IPR019136">
    <property type="entry name" value="TF_IIIC_su-5_HTH"/>
</dbReference>
<dbReference type="Gene3D" id="3.30.200.160">
    <property type="entry name" value="TFIIIC, subcomplex tauA, subunit Sfc1, barrel domain"/>
    <property type="match status" value="1"/>
</dbReference>
<comment type="subcellular location">
    <subcellularLocation>
        <location evidence="1">Nucleus</location>
    </subcellularLocation>
</comment>
<dbReference type="OrthoDB" id="5598268at2759"/>
<dbReference type="GO" id="GO:0006384">
    <property type="term" value="P:transcription initiation at RNA polymerase III promoter"/>
    <property type="evidence" value="ECO:0007669"/>
    <property type="project" value="InterPro"/>
</dbReference>
<feature type="compositionally biased region" description="Low complexity" evidence="5">
    <location>
        <begin position="221"/>
        <end position="237"/>
    </location>
</feature>
<gene>
    <name evidence="8" type="ORF">Rsub_07056</name>
</gene>
<dbReference type="InParanoid" id="A0A2V0P6G9"/>
<dbReference type="InterPro" id="IPR041499">
    <property type="entry name" value="Tfc1/Sfc1_N"/>
</dbReference>
<evidence type="ECO:0008006" key="10">
    <source>
        <dbReference type="Google" id="ProtNLM"/>
    </source>
</evidence>
<dbReference type="GO" id="GO:0001003">
    <property type="term" value="F:RNA polymerase III type 2 promoter sequence-specific DNA binding"/>
    <property type="evidence" value="ECO:0007669"/>
    <property type="project" value="TreeGrafter"/>
</dbReference>
<feature type="compositionally biased region" description="Basic and acidic residues" evidence="5">
    <location>
        <begin position="468"/>
        <end position="492"/>
    </location>
</feature>
<evidence type="ECO:0000256" key="2">
    <source>
        <dbReference type="ARBA" id="ARBA00023125"/>
    </source>
</evidence>
<feature type="compositionally biased region" description="Acidic residues" evidence="5">
    <location>
        <begin position="594"/>
        <end position="609"/>
    </location>
</feature>
<evidence type="ECO:0000256" key="5">
    <source>
        <dbReference type="SAM" id="MobiDB-lite"/>
    </source>
</evidence>
<organism evidence="8 9">
    <name type="scientific">Raphidocelis subcapitata</name>
    <dbReference type="NCBI Taxonomy" id="307507"/>
    <lineage>
        <taxon>Eukaryota</taxon>
        <taxon>Viridiplantae</taxon>
        <taxon>Chlorophyta</taxon>
        <taxon>core chlorophytes</taxon>
        <taxon>Chlorophyceae</taxon>
        <taxon>CS clade</taxon>
        <taxon>Sphaeropleales</taxon>
        <taxon>Selenastraceae</taxon>
        <taxon>Raphidocelis</taxon>
    </lineage>
</organism>
<evidence type="ECO:0000256" key="1">
    <source>
        <dbReference type="ARBA" id="ARBA00004123"/>
    </source>
</evidence>
<keyword evidence="2" id="KW-0238">DNA-binding</keyword>